<dbReference type="InterPro" id="IPR050553">
    <property type="entry name" value="Thioredoxin_ResA/DsbE_sf"/>
</dbReference>
<name>A0A381RC45_9ZZZZ</name>
<dbReference type="InterPro" id="IPR036249">
    <property type="entry name" value="Thioredoxin-like_sf"/>
</dbReference>
<feature type="non-terminal residue" evidence="3">
    <location>
        <position position="1"/>
    </location>
</feature>
<reference evidence="3" key="1">
    <citation type="submission" date="2018-05" db="EMBL/GenBank/DDBJ databases">
        <authorList>
            <person name="Lanie J.A."/>
            <person name="Ng W.-L."/>
            <person name="Kazmierczak K.M."/>
            <person name="Andrzejewski T.M."/>
            <person name="Davidsen T.M."/>
            <person name="Wayne K.J."/>
            <person name="Tettelin H."/>
            <person name="Glass J.I."/>
            <person name="Rusch D."/>
            <person name="Podicherti R."/>
            <person name="Tsui H.-C.T."/>
            <person name="Winkler M.E."/>
        </authorList>
    </citation>
    <scope>NUCLEOTIDE SEQUENCE</scope>
</reference>
<dbReference type="SUPFAM" id="SSF52833">
    <property type="entry name" value="Thioredoxin-like"/>
    <property type="match status" value="1"/>
</dbReference>
<evidence type="ECO:0000259" key="2">
    <source>
        <dbReference type="PROSITE" id="PS51352"/>
    </source>
</evidence>
<keyword evidence="1" id="KW-1133">Transmembrane helix</keyword>
<dbReference type="InterPro" id="IPR000866">
    <property type="entry name" value="AhpC/TSA"/>
</dbReference>
<keyword evidence="1" id="KW-0472">Membrane</keyword>
<sequence length="176" mass="19578">VDNPRKILVVYTLLALAVVVAGGYWAGQLRSPSVNDISDRADTMISFDLPTSTGEKWSTQVVRNKVVLINFWATWCAPCRTEIPLLIAMQARHAHDIQVVGIAVDDAESVRRFEDEVGLNYVSLIGLTEGPELMQRYGSAGQLPFTLVFDQTGVLRYRKTGELQAAELSDWLTRLL</sequence>
<dbReference type="PANTHER" id="PTHR42852">
    <property type="entry name" value="THIOL:DISULFIDE INTERCHANGE PROTEIN DSBE"/>
    <property type="match status" value="1"/>
</dbReference>
<keyword evidence="1" id="KW-0812">Transmembrane</keyword>
<dbReference type="InterPro" id="IPR013766">
    <property type="entry name" value="Thioredoxin_domain"/>
</dbReference>
<gene>
    <name evidence="3" type="ORF">METZ01_LOCUS41648</name>
</gene>
<dbReference type="CDD" id="cd02966">
    <property type="entry name" value="TlpA_like_family"/>
    <property type="match status" value="1"/>
</dbReference>
<accession>A0A381RC45</accession>
<dbReference type="PROSITE" id="PS00194">
    <property type="entry name" value="THIOREDOXIN_1"/>
    <property type="match status" value="1"/>
</dbReference>
<dbReference type="Gene3D" id="3.40.30.10">
    <property type="entry name" value="Glutaredoxin"/>
    <property type="match status" value="1"/>
</dbReference>
<evidence type="ECO:0000313" key="3">
    <source>
        <dbReference type="EMBL" id="SUZ88794.1"/>
    </source>
</evidence>
<dbReference type="GO" id="GO:0016491">
    <property type="term" value="F:oxidoreductase activity"/>
    <property type="evidence" value="ECO:0007669"/>
    <property type="project" value="InterPro"/>
</dbReference>
<dbReference type="EMBL" id="UINC01001788">
    <property type="protein sequence ID" value="SUZ88794.1"/>
    <property type="molecule type" value="Genomic_DNA"/>
</dbReference>
<feature type="domain" description="Thioredoxin" evidence="2">
    <location>
        <begin position="38"/>
        <end position="176"/>
    </location>
</feature>
<feature type="transmembrane region" description="Helical" evidence="1">
    <location>
        <begin position="7"/>
        <end position="27"/>
    </location>
</feature>
<organism evidence="3">
    <name type="scientific">marine metagenome</name>
    <dbReference type="NCBI Taxonomy" id="408172"/>
    <lineage>
        <taxon>unclassified sequences</taxon>
        <taxon>metagenomes</taxon>
        <taxon>ecological metagenomes</taxon>
    </lineage>
</organism>
<dbReference type="AlphaFoldDB" id="A0A381RC45"/>
<evidence type="ECO:0000256" key="1">
    <source>
        <dbReference type="SAM" id="Phobius"/>
    </source>
</evidence>
<dbReference type="Pfam" id="PF00578">
    <property type="entry name" value="AhpC-TSA"/>
    <property type="match status" value="1"/>
</dbReference>
<dbReference type="PROSITE" id="PS51352">
    <property type="entry name" value="THIOREDOXIN_2"/>
    <property type="match status" value="1"/>
</dbReference>
<dbReference type="InterPro" id="IPR017937">
    <property type="entry name" value="Thioredoxin_CS"/>
</dbReference>
<dbReference type="GO" id="GO:0016209">
    <property type="term" value="F:antioxidant activity"/>
    <property type="evidence" value="ECO:0007669"/>
    <property type="project" value="InterPro"/>
</dbReference>
<dbReference type="PANTHER" id="PTHR42852:SF13">
    <property type="entry name" value="PROTEIN DIPZ"/>
    <property type="match status" value="1"/>
</dbReference>
<proteinExistence type="predicted"/>
<protein>
    <recommendedName>
        <fullName evidence="2">Thioredoxin domain-containing protein</fullName>
    </recommendedName>
</protein>